<evidence type="ECO:0000313" key="2">
    <source>
        <dbReference type="EMBL" id="KAH7936164.1"/>
    </source>
</evidence>
<dbReference type="PANTHER" id="PTHR23254">
    <property type="entry name" value="EIF4G DOMAIN PROTEIN"/>
    <property type="match status" value="1"/>
</dbReference>
<dbReference type="GO" id="GO:0008494">
    <property type="term" value="F:translation activator activity"/>
    <property type="evidence" value="ECO:0007669"/>
    <property type="project" value="TreeGrafter"/>
</dbReference>
<sequence>MSASSEEHADQEVPSTATGGADGACDSVTSSATTGTESCTKSPAVSAAHSSRGSTRSWTRGRTRRTRPHRRKRATSSSAEDAGATLPDLEKPQKQERRDDAPTSNRVSIVQRALSEPDSLTPVEVDRLVRVVFWKAIHDDDTAGPAARFCASVITAELDGMFIDRLLWACRDWFKQRDVPLRRSAAKAPAVPLMEHDAGHQLTAFVSFMATLLSAIPGSGTAASVGSCHSGHIFCLAALLCDSCKLVLRSPDLDWQTKVECLHSALTTAGEAAERGAPTRMVALVACLRDAFLSPDASEENRLTLLELVELRASAWKLSLEQQLHYTRLSDGAAEECDDVQNSLPLPCRVAE</sequence>
<feature type="compositionally biased region" description="Polar residues" evidence="1">
    <location>
        <begin position="27"/>
        <end position="43"/>
    </location>
</feature>
<dbReference type="GO" id="GO:0006446">
    <property type="term" value="P:regulation of translational initiation"/>
    <property type="evidence" value="ECO:0007669"/>
    <property type="project" value="TreeGrafter"/>
</dbReference>
<organism evidence="2 3">
    <name type="scientific">Rhipicephalus sanguineus</name>
    <name type="common">Brown dog tick</name>
    <name type="synonym">Ixodes sanguineus</name>
    <dbReference type="NCBI Taxonomy" id="34632"/>
    <lineage>
        <taxon>Eukaryota</taxon>
        <taxon>Metazoa</taxon>
        <taxon>Ecdysozoa</taxon>
        <taxon>Arthropoda</taxon>
        <taxon>Chelicerata</taxon>
        <taxon>Arachnida</taxon>
        <taxon>Acari</taxon>
        <taxon>Parasitiformes</taxon>
        <taxon>Ixodida</taxon>
        <taxon>Ixodoidea</taxon>
        <taxon>Ixodidae</taxon>
        <taxon>Rhipicephalinae</taxon>
        <taxon>Rhipicephalus</taxon>
        <taxon>Rhipicephalus</taxon>
    </lineage>
</organism>
<dbReference type="PANTHER" id="PTHR23254:SF16">
    <property type="entry name" value="CBP80_20-DEPENDENT TRANSLATION INITIATION FACTOR"/>
    <property type="match status" value="1"/>
</dbReference>
<dbReference type="OMA" id="SCHSGHI"/>
<dbReference type="InterPro" id="IPR051367">
    <property type="entry name" value="mRNA_TranslReg/HistoneTransl"/>
</dbReference>
<dbReference type="EMBL" id="JABSTV010001255">
    <property type="protein sequence ID" value="KAH7936164.1"/>
    <property type="molecule type" value="Genomic_DNA"/>
</dbReference>
<dbReference type="AlphaFoldDB" id="A0A9D4PEX4"/>
<evidence type="ECO:0008006" key="4">
    <source>
        <dbReference type="Google" id="ProtNLM"/>
    </source>
</evidence>
<dbReference type="OrthoDB" id="565552at2759"/>
<accession>A0A9D4PEX4</accession>
<reference evidence="2" key="1">
    <citation type="journal article" date="2020" name="Cell">
        <title>Large-Scale Comparative Analyses of Tick Genomes Elucidate Their Genetic Diversity and Vector Capacities.</title>
        <authorList>
            <consortium name="Tick Genome and Microbiome Consortium (TIGMIC)"/>
            <person name="Jia N."/>
            <person name="Wang J."/>
            <person name="Shi W."/>
            <person name="Du L."/>
            <person name="Sun Y."/>
            <person name="Zhan W."/>
            <person name="Jiang J.F."/>
            <person name="Wang Q."/>
            <person name="Zhang B."/>
            <person name="Ji P."/>
            <person name="Bell-Sakyi L."/>
            <person name="Cui X.M."/>
            <person name="Yuan T.T."/>
            <person name="Jiang B.G."/>
            <person name="Yang W.F."/>
            <person name="Lam T.T."/>
            <person name="Chang Q.C."/>
            <person name="Ding S.J."/>
            <person name="Wang X.J."/>
            <person name="Zhu J.G."/>
            <person name="Ruan X.D."/>
            <person name="Zhao L."/>
            <person name="Wei J.T."/>
            <person name="Ye R.Z."/>
            <person name="Que T.C."/>
            <person name="Du C.H."/>
            <person name="Zhou Y.H."/>
            <person name="Cheng J.X."/>
            <person name="Dai P.F."/>
            <person name="Guo W.B."/>
            <person name="Han X.H."/>
            <person name="Huang E.J."/>
            <person name="Li L.F."/>
            <person name="Wei W."/>
            <person name="Gao Y.C."/>
            <person name="Liu J.Z."/>
            <person name="Shao H.Z."/>
            <person name="Wang X."/>
            <person name="Wang C.C."/>
            <person name="Yang T.C."/>
            <person name="Huo Q.B."/>
            <person name="Li W."/>
            <person name="Chen H.Y."/>
            <person name="Chen S.E."/>
            <person name="Zhou L.G."/>
            <person name="Ni X.B."/>
            <person name="Tian J.H."/>
            <person name="Sheng Y."/>
            <person name="Liu T."/>
            <person name="Pan Y.S."/>
            <person name="Xia L.Y."/>
            <person name="Li J."/>
            <person name="Zhao F."/>
            <person name="Cao W.C."/>
        </authorList>
    </citation>
    <scope>NUCLEOTIDE SEQUENCE</scope>
    <source>
        <strain evidence="2">Rsan-2018</strain>
    </source>
</reference>
<feature type="compositionally biased region" description="Basic and acidic residues" evidence="1">
    <location>
        <begin position="88"/>
        <end position="101"/>
    </location>
</feature>
<protein>
    <recommendedName>
        <fullName evidence="4">MIF4G domain-containing protein</fullName>
    </recommendedName>
</protein>
<dbReference type="InterPro" id="IPR016024">
    <property type="entry name" value="ARM-type_fold"/>
</dbReference>
<dbReference type="GO" id="GO:0005829">
    <property type="term" value="C:cytosol"/>
    <property type="evidence" value="ECO:0007669"/>
    <property type="project" value="TreeGrafter"/>
</dbReference>
<dbReference type="SUPFAM" id="SSF48371">
    <property type="entry name" value="ARM repeat"/>
    <property type="match status" value="1"/>
</dbReference>
<dbReference type="Proteomes" id="UP000821837">
    <property type="component" value="Unassembled WGS sequence"/>
</dbReference>
<name>A0A9D4PEX4_RHISA</name>
<dbReference type="Gene3D" id="1.25.40.180">
    <property type="match status" value="1"/>
</dbReference>
<evidence type="ECO:0000256" key="1">
    <source>
        <dbReference type="SAM" id="MobiDB-lite"/>
    </source>
</evidence>
<feature type="compositionally biased region" description="Basic residues" evidence="1">
    <location>
        <begin position="59"/>
        <end position="74"/>
    </location>
</feature>
<keyword evidence="3" id="KW-1185">Reference proteome</keyword>
<dbReference type="VEuPathDB" id="VectorBase:RSAN_033783"/>
<feature type="compositionally biased region" description="Basic and acidic residues" evidence="1">
    <location>
        <begin position="1"/>
        <end position="11"/>
    </location>
</feature>
<feature type="region of interest" description="Disordered" evidence="1">
    <location>
        <begin position="1"/>
        <end position="107"/>
    </location>
</feature>
<reference evidence="2" key="2">
    <citation type="submission" date="2021-09" db="EMBL/GenBank/DDBJ databases">
        <authorList>
            <person name="Jia N."/>
            <person name="Wang J."/>
            <person name="Shi W."/>
            <person name="Du L."/>
            <person name="Sun Y."/>
            <person name="Zhan W."/>
            <person name="Jiang J."/>
            <person name="Wang Q."/>
            <person name="Zhang B."/>
            <person name="Ji P."/>
            <person name="Sakyi L.B."/>
            <person name="Cui X."/>
            <person name="Yuan T."/>
            <person name="Jiang B."/>
            <person name="Yang W."/>
            <person name="Lam T.T.-Y."/>
            <person name="Chang Q."/>
            <person name="Ding S."/>
            <person name="Wang X."/>
            <person name="Zhu J."/>
            <person name="Ruan X."/>
            <person name="Zhao L."/>
            <person name="Wei J."/>
            <person name="Que T."/>
            <person name="Du C."/>
            <person name="Cheng J."/>
            <person name="Dai P."/>
            <person name="Han X."/>
            <person name="Huang E."/>
            <person name="Gao Y."/>
            <person name="Liu J."/>
            <person name="Shao H."/>
            <person name="Ye R."/>
            <person name="Li L."/>
            <person name="Wei W."/>
            <person name="Wang X."/>
            <person name="Wang C."/>
            <person name="Huo Q."/>
            <person name="Li W."/>
            <person name="Guo W."/>
            <person name="Chen H."/>
            <person name="Chen S."/>
            <person name="Zhou L."/>
            <person name="Zhou L."/>
            <person name="Ni X."/>
            <person name="Tian J."/>
            <person name="Zhou Y."/>
            <person name="Sheng Y."/>
            <person name="Liu T."/>
            <person name="Pan Y."/>
            <person name="Xia L."/>
            <person name="Li J."/>
            <person name="Zhao F."/>
            <person name="Cao W."/>
        </authorList>
    </citation>
    <scope>NUCLEOTIDE SEQUENCE</scope>
    <source>
        <strain evidence="2">Rsan-2018</strain>
        <tissue evidence="2">Larvae</tissue>
    </source>
</reference>
<gene>
    <name evidence="2" type="ORF">HPB52_019358</name>
</gene>
<proteinExistence type="predicted"/>
<comment type="caution">
    <text evidence="2">The sequence shown here is derived from an EMBL/GenBank/DDBJ whole genome shotgun (WGS) entry which is preliminary data.</text>
</comment>
<evidence type="ECO:0000313" key="3">
    <source>
        <dbReference type="Proteomes" id="UP000821837"/>
    </source>
</evidence>